<accession>A0A6C0L732</accession>
<evidence type="ECO:0000313" key="2">
    <source>
        <dbReference type="EMBL" id="QHU26413.1"/>
    </source>
</evidence>
<keyword evidence="1" id="KW-0812">Transmembrane</keyword>
<keyword evidence="1" id="KW-0472">Membrane</keyword>
<protein>
    <submittedName>
        <fullName evidence="2">Uncharacterized protein</fullName>
    </submittedName>
</protein>
<feature type="transmembrane region" description="Helical" evidence="1">
    <location>
        <begin position="6"/>
        <end position="27"/>
    </location>
</feature>
<keyword evidence="1" id="KW-1133">Transmembrane helix</keyword>
<proteinExistence type="predicted"/>
<reference evidence="2" key="1">
    <citation type="journal article" date="2020" name="Nature">
        <title>Giant virus diversity and host interactions through global metagenomics.</title>
        <authorList>
            <person name="Schulz F."/>
            <person name="Roux S."/>
            <person name="Paez-Espino D."/>
            <person name="Jungbluth S."/>
            <person name="Walsh D.A."/>
            <person name="Denef V.J."/>
            <person name="McMahon K.D."/>
            <person name="Konstantinidis K.T."/>
            <person name="Eloe-Fadrosh E.A."/>
            <person name="Kyrpides N.C."/>
            <person name="Woyke T."/>
        </authorList>
    </citation>
    <scope>NUCLEOTIDE SEQUENCE</scope>
    <source>
        <strain evidence="2">GVMAG-M-3300027759-16</strain>
    </source>
</reference>
<name>A0A6C0L732_9ZZZZ</name>
<evidence type="ECO:0000256" key="1">
    <source>
        <dbReference type="SAM" id="Phobius"/>
    </source>
</evidence>
<dbReference type="AlphaFoldDB" id="A0A6C0L732"/>
<organism evidence="2">
    <name type="scientific">viral metagenome</name>
    <dbReference type="NCBI Taxonomy" id="1070528"/>
    <lineage>
        <taxon>unclassified sequences</taxon>
        <taxon>metagenomes</taxon>
        <taxon>organismal metagenomes</taxon>
    </lineage>
</organism>
<sequence length="79" mass="8950">MDIGFWHFKLVPLVAGLAVGAFVAHFYKPEKQVIHQYPHPSDASTKTFKDHNNTCYTYTSNEVNCDANEATMKDYPVQA</sequence>
<dbReference type="EMBL" id="MN740440">
    <property type="protein sequence ID" value="QHU26413.1"/>
    <property type="molecule type" value="Genomic_DNA"/>
</dbReference>